<feature type="compositionally biased region" description="Basic and acidic residues" evidence="1">
    <location>
        <begin position="50"/>
        <end position="59"/>
    </location>
</feature>
<evidence type="ECO:0000256" key="1">
    <source>
        <dbReference type="SAM" id="MobiDB-lite"/>
    </source>
</evidence>
<gene>
    <name evidence="2" type="ORF">METZ01_LOCUS372845</name>
</gene>
<accession>A0A382TEZ2</accession>
<organism evidence="2">
    <name type="scientific">marine metagenome</name>
    <dbReference type="NCBI Taxonomy" id="408172"/>
    <lineage>
        <taxon>unclassified sequences</taxon>
        <taxon>metagenomes</taxon>
        <taxon>ecological metagenomes</taxon>
    </lineage>
</organism>
<reference evidence="2" key="1">
    <citation type="submission" date="2018-05" db="EMBL/GenBank/DDBJ databases">
        <authorList>
            <person name="Lanie J.A."/>
            <person name="Ng W.-L."/>
            <person name="Kazmierczak K.M."/>
            <person name="Andrzejewski T.M."/>
            <person name="Davidsen T.M."/>
            <person name="Wayne K.J."/>
            <person name="Tettelin H."/>
            <person name="Glass J.I."/>
            <person name="Rusch D."/>
            <person name="Podicherti R."/>
            <person name="Tsui H.-C.T."/>
            <person name="Winkler M.E."/>
        </authorList>
    </citation>
    <scope>NUCLEOTIDE SEQUENCE</scope>
</reference>
<evidence type="ECO:0000313" key="2">
    <source>
        <dbReference type="EMBL" id="SVD19991.1"/>
    </source>
</evidence>
<sequence>MNTQATSTKCQYLTDPSPPQVVPIPEAPIPDHYVDDGQGNQPTDNVKGVDPGHGEEEGA</sequence>
<feature type="compositionally biased region" description="Pro residues" evidence="1">
    <location>
        <begin position="16"/>
        <end position="28"/>
    </location>
</feature>
<name>A0A382TEZ2_9ZZZZ</name>
<dbReference type="EMBL" id="UINC01135691">
    <property type="protein sequence ID" value="SVD19991.1"/>
    <property type="molecule type" value="Genomic_DNA"/>
</dbReference>
<feature type="compositionally biased region" description="Polar residues" evidence="1">
    <location>
        <begin position="1"/>
        <end position="11"/>
    </location>
</feature>
<protein>
    <submittedName>
        <fullName evidence="2">Uncharacterized protein</fullName>
    </submittedName>
</protein>
<feature type="region of interest" description="Disordered" evidence="1">
    <location>
        <begin position="1"/>
        <end position="59"/>
    </location>
</feature>
<proteinExistence type="predicted"/>
<dbReference type="AlphaFoldDB" id="A0A382TEZ2"/>